<comment type="similarity">
    <text evidence="3">Belongs to the acyl-CoA oxidase family.</text>
</comment>
<evidence type="ECO:0000313" key="12">
    <source>
        <dbReference type="Proteomes" id="UP001176517"/>
    </source>
</evidence>
<keyword evidence="5" id="KW-0274">FAD</keyword>
<comment type="cofactor">
    <cofactor evidence="1">
        <name>FAD</name>
        <dbReference type="ChEBI" id="CHEBI:57692"/>
    </cofactor>
</comment>
<comment type="subcellular location">
    <subcellularLocation>
        <location evidence="2">Peroxisome</location>
    </subcellularLocation>
</comment>
<evidence type="ECO:0000256" key="9">
    <source>
        <dbReference type="ARBA" id="ARBA00023140"/>
    </source>
</evidence>
<gene>
    <name evidence="11" type="ORF">OC846_006632</name>
</gene>
<dbReference type="GO" id="GO:0005504">
    <property type="term" value="F:fatty acid binding"/>
    <property type="evidence" value="ECO:0007669"/>
    <property type="project" value="TreeGrafter"/>
</dbReference>
<evidence type="ECO:0000256" key="4">
    <source>
        <dbReference type="ARBA" id="ARBA00022630"/>
    </source>
</evidence>
<comment type="caution">
    <text evidence="11">The sequence shown here is derived from an EMBL/GenBank/DDBJ whole genome shotgun (WGS) entry which is preliminary data.</text>
</comment>
<keyword evidence="8" id="KW-0443">Lipid metabolism</keyword>
<evidence type="ECO:0000256" key="8">
    <source>
        <dbReference type="ARBA" id="ARBA00023098"/>
    </source>
</evidence>
<dbReference type="InterPro" id="IPR012258">
    <property type="entry name" value="Acyl-CoA_oxidase"/>
</dbReference>
<dbReference type="AlphaFoldDB" id="A0AAN6GNB0"/>
<dbReference type="EMBL" id="JAPDMZ010000448">
    <property type="protein sequence ID" value="KAK0542797.1"/>
    <property type="molecule type" value="Genomic_DNA"/>
</dbReference>
<dbReference type="Gene3D" id="1.20.140.10">
    <property type="entry name" value="Butyryl-CoA Dehydrogenase, subunit A, domain 3"/>
    <property type="match status" value="1"/>
</dbReference>
<evidence type="ECO:0000259" key="10">
    <source>
        <dbReference type="Pfam" id="PF01756"/>
    </source>
</evidence>
<organism evidence="11 12">
    <name type="scientific">Tilletia horrida</name>
    <dbReference type="NCBI Taxonomy" id="155126"/>
    <lineage>
        <taxon>Eukaryota</taxon>
        <taxon>Fungi</taxon>
        <taxon>Dikarya</taxon>
        <taxon>Basidiomycota</taxon>
        <taxon>Ustilaginomycotina</taxon>
        <taxon>Exobasidiomycetes</taxon>
        <taxon>Tilletiales</taxon>
        <taxon>Tilletiaceae</taxon>
        <taxon>Tilletia</taxon>
    </lineage>
</organism>
<keyword evidence="7" id="KW-0560">Oxidoreductase</keyword>
<keyword evidence="4" id="KW-0285">Flavoprotein</keyword>
<dbReference type="SUPFAM" id="SSF47203">
    <property type="entry name" value="Acyl-CoA dehydrogenase C-terminal domain-like"/>
    <property type="match status" value="1"/>
</dbReference>
<dbReference type="GO" id="GO:0055088">
    <property type="term" value="P:lipid homeostasis"/>
    <property type="evidence" value="ECO:0007669"/>
    <property type="project" value="TreeGrafter"/>
</dbReference>
<dbReference type="InterPro" id="IPR002655">
    <property type="entry name" value="Acyl-CoA_oxidase_C"/>
</dbReference>
<dbReference type="GO" id="GO:0033540">
    <property type="term" value="P:fatty acid beta-oxidation using acyl-CoA oxidase"/>
    <property type="evidence" value="ECO:0007669"/>
    <property type="project" value="TreeGrafter"/>
</dbReference>
<evidence type="ECO:0000256" key="5">
    <source>
        <dbReference type="ARBA" id="ARBA00022827"/>
    </source>
</evidence>
<evidence type="ECO:0000256" key="2">
    <source>
        <dbReference type="ARBA" id="ARBA00004275"/>
    </source>
</evidence>
<evidence type="ECO:0000256" key="1">
    <source>
        <dbReference type="ARBA" id="ARBA00001974"/>
    </source>
</evidence>
<keyword evidence="12" id="KW-1185">Reference proteome</keyword>
<accession>A0AAN6GNB0</accession>
<dbReference type="InterPro" id="IPR036250">
    <property type="entry name" value="AcylCo_DH-like_C"/>
</dbReference>
<dbReference type="GO" id="GO:0071949">
    <property type="term" value="F:FAD binding"/>
    <property type="evidence" value="ECO:0007669"/>
    <property type="project" value="InterPro"/>
</dbReference>
<evidence type="ECO:0000256" key="7">
    <source>
        <dbReference type="ARBA" id="ARBA00023002"/>
    </source>
</evidence>
<dbReference type="Pfam" id="PF01756">
    <property type="entry name" value="ACOX"/>
    <property type="match status" value="1"/>
</dbReference>
<dbReference type="GO" id="GO:0005777">
    <property type="term" value="C:peroxisome"/>
    <property type="evidence" value="ECO:0007669"/>
    <property type="project" value="UniProtKB-SubCell"/>
</dbReference>
<dbReference type="Proteomes" id="UP001176517">
    <property type="component" value="Unassembled WGS sequence"/>
</dbReference>
<protein>
    <recommendedName>
        <fullName evidence="10">Acyl-CoA oxidase C-terminal domain-containing protein</fullName>
    </recommendedName>
</protein>
<evidence type="ECO:0000256" key="6">
    <source>
        <dbReference type="ARBA" id="ARBA00022832"/>
    </source>
</evidence>
<feature type="non-terminal residue" evidence="11">
    <location>
        <position position="1"/>
    </location>
</feature>
<dbReference type="PANTHER" id="PTHR10909:SF250">
    <property type="entry name" value="PEROXISOMAL ACYL-COENZYME A OXIDASE 1"/>
    <property type="match status" value="1"/>
</dbReference>
<dbReference type="GO" id="GO:0003997">
    <property type="term" value="F:acyl-CoA oxidase activity"/>
    <property type="evidence" value="ECO:0007669"/>
    <property type="project" value="InterPro"/>
</dbReference>
<keyword evidence="6" id="KW-0276">Fatty acid metabolism</keyword>
<dbReference type="PANTHER" id="PTHR10909">
    <property type="entry name" value="ELECTRON TRANSPORT OXIDOREDUCTASE"/>
    <property type="match status" value="1"/>
</dbReference>
<sequence length="237" mass="26825">TARYLFKTMRAIKATKGPSTKEQDNLTTDYLKRYLRSKDDKASIAFTGEELLDPLFFSRAFGHRAAYLTERALALRDDHKSSWNSLLPELFAMGKAHSQYVVVRQFAFAILNDRDLNSRPAIRAVMQQIFLLFASHTMVTEGADFLACGFIDREQFALLRGTVQKTLAELRPNAVALVDSFAIPDYLLNSALGRSDGKVYESLFDFALREPLNAVKWNVDVDDLDTMDIGRAERSKL</sequence>
<name>A0AAN6GNB0_9BASI</name>
<reference evidence="11" key="1">
    <citation type="journal article" date="2023" name="PhytoFront">
        <title>Draft Genome Resources of Seven Strains of Tilletia horrida, Causal Agent of Kernel Smut of Rice.</title>
        <authorList>
            <person name="Khanal S."/>
            <person name="Antony Babu S."/>
            <person name="Zhou X.G."/>
        </authorList>
    </citation>
    <scope>NUCLEOTIDE SEQUENCE</scope>
    <source>
        <strain evidence="11">TX6</strain>
    </source>
</reference>
<evidence type="ECO:0000313" key="11">
    <source>
        <dbReference type="EMBL" id="KAK0542797.1"/>
    </source>
</evidence>
<feature type="domain" description="Acyl-CoA oxidase C-terminal" evidence="10">
    <location>
        <begin position="58"/>
        <end position="214"/>
    </location>
</feature>
<dbReference type="FunFam" id="1.20.140.10:FF:000013">
    <property type="entry name" value="Acyl-coenzyme A oxidase"/>
    <property type="match status" value="1"/>
</dbReference>
<proteinExistence type="inferred from homology"/>
<evidence type="ECO:0000256" key="3">
    <source>
        <dbReference type="ARBA" id="ARBA00006288"/>
    </source>
</evidence>
<keyword evidence="9" id="KW-0576">Peroxisome</keyword>